<feature type="compositionally biased region" description="Low complexity" evidence="5">
    <location>
        <begin position="33"/>
        <end position="45"/>
    </location>
</feature>
<feature type="domain" description="Peptidase C83" evidence="6">
    <location>
        <begin position="102"/>
        <end position="365"/>
    </location>
</feature>
<comment type="caution">
    <text evidence="7">The sequence shown here is derived from an EMBL/GenBank/DDBJ whole genome shotgun (WGS) entry which is preliminary data.</text>
</comment>
<dbReference type="PANTHER" id="PTHR33447">
    <property type="entry name" value="GLUTATHIONE GAMMA-GLUTAMYLCYSTEINYLTRANSFERASE"/>
    <property type="match status" value="1"/>
</dbReference>
<feature type="region of interest" description="Disordered" evidence="5">
    <location>
        <begin position="20"/>
        <end position="49"/>
    </location>
</feature>
<dbReference type="OrthoDB" id="448954at2759"/>
<evidence type="ECO:0000313" key="8">
    <source>
        <dbReference type="Proteomes" id="UP000320333"/>
    </source>
</evidence>
<organism evidence="7 8">
    <name type="scientific">Chytriomyces confervae</name>
    <dbReference type="NCBI Taxonomy" id="246404"/>
    <lineage>
        <taxon>Eukaryota</taxon>
        <taxon>Fungi</taxon>
        <taxon>Fungi incertae sedis</taxon>
        <taxon>Chytridiomycota</taxon>
        <taxon>Chytridiomycota incertae sedis</taxon>
        <taxon>Chytridiomycetes</taxon>
        <taxon>Chytridiales</taxon>
        <taxon>Chytriomycetaceae</taxon>
        <taxon>Chytriomyces</taxon>
    </lineage>
</organism>
<feature type="region of interest" description="Disordered" evidence="5">
    <location>
        <begin position="77"/>
        <end position="101"/>
    </location>
</feature>
<keyword evidence="8" id="KW-1185">Reference proteome</keyword>
<dbReference type="SUPFAM" id="SSF54001">
    <property type="entry name" value="Cysteine proteinases"/>
    <property type="match status" value="1"/>
</dbReference>
<dbReference type="GO" id="GO:0046872">
    <property type="term" value="F:metal ion binding"/>
    <property type="evidence" value="ECO:0007669"/>
    <property type="project" value="UniProtKB-KW"/>
</dbReference>
<proteinExistence type="predicted"/>
<reference evidence="7 8" key="1">
    <citation type="journal article" date="2019" name="Sci. Rep.">
        <title>Comparative genomics of chytrid fungi reveal insights into the obligate biotrophic and pathogenic lifestyle of Synchytrium endobioticum.</title>
        <authorList>
            <person name="van de Vossenberg B.T.L.H."/>
            <person name="Warris S."/>
            <person name="Nguyen H.D.T."/>
            <person name="van Gent-Pelzer M.P.E."/>
            <person name="Joly D.L."/>
            <person name="van de Geest H.C."/>
            <person name="Bonants P.J.M."/>
            <person name="Smith D.S."/>
            <person name="Levesque C.A."/>
            <person name="van der Lee T.A.J."/>
        </authorList>
    </citation>
    <scope>NUCLEOTIDE SEQUENCE [LARGE SCALE GENOMIC DNA]</scope>
    <source>
        <strain evidence="7 8">CBS 675.73</strain>
    </source>
</reference>
<gene>
    <name evidence="7" type="ORF">CcCBS67573_g03671</name>
</gene>
<evidence type="ECO:0000256" key="5">
    <source>
        <dbReference type="SAM" id="MobiDB-lite"/>
    </source>
</evidence>
<dbReference type="InterPro" id="IPR038765">
    <property type="entry name" value="Papain-like_cys_pep_sf"/>
</dbReference>
<evidence type="ECO:0000256" key="3">
    <source>
        <dbReference type="ARBA" id="ARBA00022679"/>
    </source>
</evidence>
<evidence type="ECO:0000313" key="7">
    <source>
        <dbReference type="EMBL" id="TPX75052.1"/>
    </source>
</evidence>
<keyword evidence="3" id="KW-0808">Transferase</keyword>
<feature type="region of interest" description="Disordered" evidence="5">
    <location>
        <begin position="523"/>
        <end position="546"/>
    </location>
</feature>
<name>A0A507FFY5_9FUNG</name>
<evidence type="ECO:0000259" key="6">
    <source>
        <dbReference type="PROSITE" id="PS51443"/>
    </source>
</evidence>
<keyword evidence="4" id="KW-0479">Metal-binding</keyword>
<sequence>MRLSSTTRSFSSCAASRAKLSSNTAGLKAQTPSSSVFAKSSSSKPKGGEGVAWFESMGAAHADLKRAEPWVYVDEMEGKKKDKKEEALSSPLAMSPQDGPSAATRLELTIPTPTPTTTTTTCTFTTTTCRLTEPQGRRLFKESLAQGTAEAFLHLSGNLAHQSEPAFCGLGSLAIVLNALEIDPNRPWKGAWRWYDETLLDCCAPLELIRTKGITFDEFACLAACNGLGVTAKRVTDTQLLSNSPMPSFPSLQPTSNPTTSIDADHPITRQEFIADLKRVCSDPDGSTQMVASFSRKTLHQTGDGHFSPIGCFHEESGQVLVMDVARFKYPSYFVHVDVLYDAMKPIDGVTGKSRGYFMLSKAHEADGAVAIDITNQFGSGLHDHYPATPSSSKKAGKVIELTARRGGNYKSQIESALQNVSSDLPHSPSFHRNHEGHLTPSSQVSLAKITPLSMSKDGGLSSAFSSKLVDLINREAAVYSPHQPISAASKQYIISSILQEVIGGNAKPGVLQISFREPAADLAATEKPSSDDTCAPQQTQQDPDHHSRILELLSEIESVPVYAYVAKAHEAGRGGRKDPLTLEERYEAALAALLIAALPSSVYLSVHHVELRNFLMDAKYGGTQSPKTSLLKTEVDRMERQLTNLMSK</sequence>
<dbReference type="InterPro" id="IPR007719">
    <property type="entry name" value="PCS_N"/>
</dbReference>
<evidence type="ECO:0000256" key="1">
    <source>
        <dbReference type="ARBA" id="ARBA00012468"/>
    </source>
</evidence>
<dbReference type="Gene3D" id="3.90.70.30">
    <property type="entry name" value="Phytochelatin synthase, N-terminal domain"/>
    <property type="match status" value="1"/>
</dbReference>
<keyword evidence="2" id="KW-0104">Cadmium</keyword>
<feature type="compositionally biased region" description="Basic and acidic residues" evidence="5">
    <location>
        <begin position="77"/>
        <end position="87"/>
    </location>
</feature>
<dbReference type="InterPro" id="IPR040409">
    <property type="entry name" value="PCS-like"/>
</dbReference>
<dbReference type="EC" id="2.3.2.15" evidence="1"/>
<dbReference type="Proteomes" id="UP000320333">
    <property type="component" value="Unassembled WGS sequence"/>
</dbReference>
<dbReference type="GO" id="GO:0016756">
    <property type="term" value="F:glutathione gamma-glutamylcysteinyltransferase activity"/>
    <property type="evidence" value="ECO:0007669"/>
    <property type="project" value="UniProtKB-EC"/>
</dbReference>
<evidence type="ECO:0000256" key="4">
    <source>
        <dbReference type="ARBA" id="ARBA00022723"/>
    </source>
</evidence>
<protein>
    <recommendedName>
        <fullName evidence="1">glutathione gamma-glutamylcysteinyltransferase</fullName>
        <ecNumber evidence="1">2.3.2.15</ecNumber>
    </recommendedName>
</protein>
<feature type="compositionally biased region" description="Polar residues" evidence="5">
    <location>
        <begin position="244"/>
        <end position="262"/>
    </location>
</feature>
<dbReference type="Pfam" id="PF05023">
    <property type="entry name" value="Phytochelatin"/>
    <property type="match status" value="1"/>
</dbReference>
<feature type="region of interest" description="Disordered" evidence="5">
    <location>
        <begin position="244"/>
        <end position="264"/>
    </location>
</feature>
<dbReference type="GO" id="GO:0046938">
    <property type="term" value="P:phytochelatin biosynthetic process"/>
    <property type="evidence" value="ECO:0007669"/>
    <property type="project" value="InterPro"/>
</dbReference>
<accession>A0A507FFY5</accession>
<feature type="compositionally biased region" description="Polar residues" evidence="5">
    <location>
        <begin position="532"/>
        <end position="542"/>
    </location>
</feature>
<dbReference type="GO" id="GO:0010038">
    <property type="term" value="P:response to metal ion"/>
    <property type="evidence" value="ECO:0007669"/>
    <property type="project" value="InterPro"/>
</dbReference>
<evidence type="ECO:0000256" key="2">
    <source>
        <dbReference type="ARBA" id="ARBA00022539"/>
    </source>
</evidence>
<dbReference type="EMBL" id="QEAP01000097">
    <property type="protein sequence ID" value="TPX75052.1"/>
    <property type="molecule type" value="Genomic_DNA"/>
</dbReference>
<dbReference type="AlphaFoldDB" id="A0A507FFY5"/>
<dbReference type="InterPro" id="IPR038156">
    <property type="entry name" value="PCS_N_sf"/>
</dbReference>
<dbReference type="PROSITE" id="PS51443">
    <property type="entry name" value="PCS"/>
    <property type="match status" value="1"/>
</dbReference>